<dbReference type="InterPro" id="IPR018357">
    <property type="entry name" value="Hexapep_transf_CS"/>
</dbReference>
<proteinExistence type="predicted"/>
<keyword evidence="4" id="KW-1185">Reference proteome</keyword>
<dbReference type="Pfam" id="PF00132">
    <property type="entry name" value="Hexapep"/>
    <property type="match status" value="2"/>
</dbReference>
<protein>
    <submittedName>
        <fullName evidence="3">Transferase</fullName>
    </submittedName>
</protein>
<reference evidence="3" key="2">
    <citation type="journal article" date="2021" name="Data Brief">
        <title>Draft genome sequence data of the facultative, thermophilic, xylanolytic bacterium Paenibacillus sp. strain DA-C8.</title>
        <authorList>
            <person name="Chhe C."/>
            <person name="Uke A."/>
            <person name="Baramee S."/>
            <person name="Ungkulpasvich U."/>
            <person name="Tachaapaikoon C."/>
            <person name="Pason P."/>
            <person name="Waeonukul R."/>
            <person name="Ratanakhanokchai K."/>
            <person name="Kosugi A."/>
        </authorList>
    </citation>
    <scope>NUCLEOTIDE SEQUENCE</scope>
    <source>
        <strain evidence="3">DA-C8</strain>
    </source>
</reference>
<sequence length="237" mass="25026">MNANDEPVIGSNVTMGKGVVIEPGVVIGDDVSIGHYAVIKRDTIIGKGVQIGDLVVLGKMPAGNNKMAMKPAQELRPLIIGDGVKIGAHVVIYRGVMIEQDVLIGDLASIRERVAIGKSSIIGRAVTVEPKTVIGNRVTIQTASYITSDMVIEDEVFIGPCCSTSNDKYMGCGNYKHQGPIIKRRARIGNNAALLPGVIIGEEAVVGAGAVVTKDVANEQTVVGNPARPIHKKQERS</sequence>
<name>A0A916QGC9_9BACL</name>
<gene>
    <name evidence="3" type="ORF">PRECH8_12280</name>
</gene>
<dbReference type="PANTHER" id="PTHR43300:SF4">
    <property type="entry name" value="ACYL-[ACYL-CARRIER-PROTEIN]--UDP-N-ACETYLGLUCOSAMINE O-ACYLTRANSFERASE"/>
    <property type="match status" value="1"/>
</dbReference>
<dbReference type="CDD" id="cd03358">
    <property type="entry name" value="LbH_WxcM_N_like"/>
    <property type="match status" value="1"/>
</dbReference>
<dbReference type="InterPro" id="IPR001451">
    <property type="entry name" value="Hexapep"/>
</dbReference>
<dbReference type="EMBL" id="BMAQ01000009">
    <property type="protein sequence ID" value="GFR37932.1"/>
    <property type="molecule type" value="Genomic_DNA"/>
</dbReference>
<dbReference type="Pfam" id="PF14602">
    <property type="entry name" value="Hexapep_2"/>
    <property type="match status" value="1"/>
</dbReference>
<comment type="caution">
    <text evidence="3">The sequence shown here is derived from an EMBL/GenBank/DDBJ whole genome shotgun (WGS) entry which is preliminary data.</text>
</comment>
<dbReference type="InterPro" id="IPR050179">
    <property type="entry name" value="Trans_hexapeptide_repeat"/>
</dbReference>
<dbReference type="PROSITE" id="PS00101">
    <property type="entry name" value="HEXAPEP_TRANSFERASES"/>
    <property type="match status" value="2"/>
</dbReference>
<evidence type="ECO:0000256" key="2">
    <source>
        <dbReference type="ARBA" id="ARBA00022737"/>
    </source>
</evidence>
<accession>A0A916QGC9</accession>
<keyword evidence="1 3" id="KW-0808">Transferase</keyword>
<dbReference type="AlphaFoldDB" id="A0A916QGC9"/>
<dbReference type="PANTHER" id="PTHR43300">
    <property type="entry name" value="ACETYLTRANSFERASE"/>
    <property type="match status" value="1"/>
</dbReference>
<reference evidence="3" key="1">
    <citation type="submission" date="2020-08" db="EMBL/GenBank/DDBJ databases">
        <authorList>
            <person name="Uke A."/>
            <person name="Chhe C."/>
            <person name="Baramee S."/>
            <person name="Kosugi A."/>
        </authorList>
    </citation>
    <scope>NUCLEOTIDE SEQUENCE</scope>
    <source>
        <strain evidence="3">DA-C8</strain>
    </source>
</reference>
<evidence type="ECO:0000313" key="4">
    <source>
        <dbReference type="Proteomes" id="UP000654993"/>
    </source>
</evidence>
<evidence type="ECO:0000256" key="1">
    <source>
        <dbReference type="ARBA" id="ARBA00022679"/>
    </source>
</evidence>
<organism evidence="3 4">
    <name type="scientific">Insulibacter thermoxylanivorax</name>
    <dbReference type="NCBI Taxonomy" id="2749268"/>
    <lineage>
        <taxon>Bacteria</taxon>
        <taxon>Bacillati</taxon>
        <taxon>Bacillota</taxon>
        <taxon>Bacilli</taxon>
        <taxon>Bacillales</taxon>
        <taxon>Paenibacillaceae</taxon>
        <taxon>Insulibacter</taxon>
    </lineage>
</organism>
<keyword evidence="2" id="KW-0677">Repeat</keyword>
<dbReference type="Proteomes" id="UP000654993">
    <property type="component" value="Unassembled WGS sequence"/>
</dbReference>
<dbReference type="SUPFAM" id="SSF51161">
    <property type="entry name" value="Trimeric LpxA-like enzymes"/>
    <property type="match status" value="1"/>
</dbReference>
<dbReference type="RefSeq" id="WP_200966205.1">
    <property type="nucleotide sequence ID" value="NZ_BMAQ01000009.1"/>
</dbReference>
<evidence type="ECO:0000313" key="3">
    <source>
        <dbReference type="EMBL" id="GFR37932.1"/>
    </source>
</evidence>
<dbReference type="GO" id="GO:0016740">
    <property type="term" value="F:transferase activity"/>
    <property type="evidence" value="ECO:0007669"/>
    <property type="project" value="UniProtKB-KW"/>
</dbReference>
<dbReference type="Gene3D" id="2.160.10.10">
    <property type="entry name" value="Hexapeptide repeat proteins"/>
    <property type="match status" value="2"/>
</dbReference>
<dbReference type="InterPro" id="IPR011004">
    <property type="entry name" value="Trimer_LpxA-like_sf"/>
</dbReference>